<dbReference type="InterPro" id="IPR036640">
    <property type="entry name" value="ABC1_TM_sf"/>
</dbReference>
<proteinExistence type="predicted"/>
<dbReference type="SUPFAM" id="SSF52540">
    <property type="entry name" value="P-loop containing nucleoside triphosphate hydrolases"/>
    <property type="match status" value="1"/>
</dbReference>
<dbReference type="AlphaFoldDB" id="A0AAV4GYE1"/>
<evidence type="ECO:0000256" key="5">
    <source>
        <dbReference type="SAM" id="Phobius"/>
    </source>
</evidence>
<name>A0AAV4GYE1_9GAST</name>
<feature type="transmembrane region" description="Helical" evidence="5">
    <location>
        <begin position="225"/>
        <end position="248"/>
    </location>
</feature>
<feature type="transmembrane region" description="Helical" evidence="5">
    <location>
        <begin position="119"/>
        <end position="140"/>
    </location>
</feature>
<feature type="transmembrane region" description="Helical" evidence="5">
    <location>
        <begin position="260"/>
        <end position="280"/>
    </location>
</feature>
<keyword evidence="8" id="KW-1185">Reference proteome</keyword>
<dbReference type="Proteomes" id="UP000762676">
    <property type="component" value="Unassembled WGS sequence"/>
</dbReference>
<dbReference type="InterPro" id="IPR011527">
    <property type="entry name" value="ABC1_TM_dom"/>
</dbReference>
<dbReference type="GO" id="GO:0016887">
    <property type="term" value="F:ATP hydrolysis activity"/>
    <property type="evidence" value="ECO:0007669"/>
    <property type="project" value="InterPro"/>
</dbReference>
<reference evidence="7 8" key="1">
    <citation type="journal article" date="2021" name="Elife">
        <title>Chloroplast acquisition without the gene transfer in kleptoplastic sea slugs, Plakobranchus ocellatus.</title>
        <authorList>
            <person name="Maeda T."/>
            <person name="Takahashi S."/>
            <person name="Yoshida T."/>
            <person name="Shimamura S."/>
            <person name="Takaki Y."/>
            <person name="Nagai Y."/>
            <person name="Toyoda A."/>
            <person name="Suzuki Y."/>
            <person name="Arimoto A."/>
            <person name="Ishii H."/>
            <person name="Satoh N."/>
            <person name="Nishiyama T."/>
            <person name="Hasebe M."/>
            <person name="Maruyama T."/>
            <person name="Minagawa J."/>
            <person name="Obokata J."/>
            <person name="Shigenobu S."/>
        </authorList>
    </citation>
    <scope>NUCLEOTIDE SEQUENCE [LARGE SCALE GENOMIC DNA]</scope>
</reference>
<dbReference type="PROSITE" id="PS50929">
    <property type="entry name" value="ABC_TM1F"/>
    <property type="match status" value="1"/>
</dbReference>
<dbReference type="InterPro" id="IPR003439">
    <property type="entry name" value="ABC_transporter-like_ATP-bd"/>
</dbReference>
<accession>A0AAV4GYE1</accession>
<comment type="subcellular location">
    <subcellularLocation>
        <location evidence="1">Membrane</location>
        <topology evidence="1">Multi-pass membrane protein</topology>
    </subcellularLocation>
</comment>
<dbReference type="InterPro" id="IPR039421">
    <property type="entry name" value="Type_1_exporter"/>
</dbReference>
<dbReference type="InterPro" id="IPR027417">
    <property type="entry name" value="P-loop_NTPase"/>
</dbReference>
<evidence type="ECO:0000256" key="1">
    <source>
        <dbReference type="ARBA" id="ARBA00004141"/>
    </source>
</evidence>
<dbReference type="SUPFAM" id="SSF90123">
    <property type="entry name" value="ABC transporter transmembrane region"/>
    <property type="match status" value="1"/>
</dbReference>
<protein>
    <submittedName>
        <fullName evidence="7">Multidrug resistance protein 1</fullName>
    </submittedName>
</protein>
<dbReference type="Gene3D" id="1.20.1560.10">
    <property type="entry name" value="ABC transporter type 1, transmembrane domain"/>
    <property type="match status" value="1"/>
</dbReference>
<sequence length="481" mass="53891">METERKKTRGEDEKIVAKDHEKMEVDDYEEKEISGEEEAEYPPIKNPVWRLILENRPEWSFIFIGCVASLINGSIQPVWSVILAEVVKEYIFGLSGEALTLRMRRKMFRAMLRQALKTLASSVLISIGNLGTGLVISFVFGWQLALVLMVFVPVIILSGIITMRVMGGAYNEGKAAMEEVSKGAMATIDNIRTVAALTREETFAQLFSERMWEPHKVNVKKSVPACAAFGVTQGMYYVTFAVCFYYGAELLKDDDIEYYDIFKVFGCIILSAMHLGRVVAFAPDANSARKAAKKIFALDEYAPPIDAYSEAGEKPDKKSYQAMVTFSGVYFRYPMRPDAKILNGLDLTVEPGQTLALVGESGCGKSTTMQLMERFYEAEAGSVYVDRFEIKSLNVQWLRSQIGLVSQEPILFDLSIAENIAYGDNSREVSMAEIIQAAKSANIHNFIASLPDVRVKIMLEINIKQPHALMMQKLLERKGCE</sequence>
<evidence type="ECO:0000256" key="4">
    <source>
        <dbReference type="ARBA" id="ARBA00023136"/>
    </source>
</evidence>
<evidence type="ECO:0000313" key="8">
    <source>
        <dbReference type="Proteomes" id="UP000762676"/>
    </source>
</evidence>
<dbReference type="Pfam" id="PF00005">
    <property type="entry name" value="ABC_tran"/>
    <property type="match status" value="1"/>
</dbReference>
<dbReference type="GO" id="GO:0005524">
    <property type="term" value="F:ATP binding"/>
    <property type="evidence" value="ECO:0007669"/>
    <property type="project" value="InterPro"/>
</dbReference>
<comment type="caution">
    <text evidence="7">The sequence shown here is derived from an EMBL/GenBank/DDBJ whole genome shotgun (WGS) entry which is preliminary data.</text>
</comment>
<keyword evidence="3 5" id="KW-1133">Transmembrane helix</keyword>
<evidence type="ECO:0000313" key="7">
    <source>
        <dbReference type="EMBL" id="GFR90422.1"/>
    </source>
</evidence>
<feature type="transmembrane region" description="Helical" evidence="5">
    <location>
        <begin position="146"/>
        <end position="167"/>
    </location>
</feature>
<evidence type="ECO:0000259" key="6">
    <source>
        <dbReference type="PROSITE" id="PS50929"/>
    </source>
</evidence>
<dbReference type="EMBL" id="BMAT01001684">
    <property type="protein sequence ID" value="GFR90422.1"/>
    <property type="molecule type" value="Genomic_DNA"/>
</dbReference>
<keyword evidence="2 5" id="KW-0812">Transmembrane</keyword>
<dbReference type="PANTHER" id="PTHR24221">
    <property type="entry name" value="ATP-BINDING CASSETTE SUB-FAMILY B"/>
    <property type="match status" value="1"/>
</dbReference>
<dbReference type="Gene3D" id="3.40.50.300">
    <property type="entry name" value="P-loop containing nucleotide triphosphate hydrolases"/>
    <property type="match status" value="1"/>
</dbReference>
<keyword evidence="4 5" id="KW-0472">Membrane</keyword>
<feature type="domain" description="ABC transmembrane type-1" evidence="6">
    <location>
        <begin position="112"/>
        <end position="287"/>
    </location>
</feature>
<evidence type="ECO:0000256" key="3">
    <source>
        <dbReference type="ARBA" id="ARBA00022989"/>
    </source>
</evidence>
<evidence type="ECO:0000256" key="2">
    <source>
        <dbReference type="ARBA" id="ARBA00022692"/>
    </source>
</evidence>
<dbReference type="GO" id="GO:0140359">
    <property type="term" value="F:ABC-type transporter activity"/>
    <property type="evidence" value="ECO:0007669"/>
    <property type="project" value="InterPro"/>
</dbReference>
<dbReference type="PANTHER" id="PTHR24221:SF636">
    <property type="entry name" value="BILE SALT EXPORT PUMP"/>
    <property type="match status" value="1"/>
</dbReference>
<dbReference type="GO" id="GO:0016324">
    <property type="term" value="C:apical plasma membrane"/>
    <property type="evidence" value="ECO:0007669"/>
    <property type="project" value="TreeGrafter"/>
</dbReference>
<dbReference type="Pfam" id="PF00664">
    <property type="entry name" value="ABC_membrane"/>
    <property type="match status" value="1"/>
</dbReference>
<organism evidence="7 8">
    <name type="scientific">Elysia marginata</name>
    <dbReference type="NCBI Taxonomy" id="1093978"/>
    <lineage>
        <taxon>Eukaryota</taxon>
        <taxon>Metazoa</taxon>
        <taxon>Spiralia</taxon>
        <taxon>Lophotrochozoa</taxon>
        <taxon>Mollusca</taxon>
        <taxon>Gastropoda</taxon>
        <taxon>Heterobranchia</taxon>
        <taxon>Euthyneura</taxon>
        <taxon>Panpulmonata</taxon>
        <taxon>Sacoglossa</taxon>
        <taxon>Placobranchoidea</taxon>
        <taxon>Plakobranchidae</taxon>
        <taxon>Elysia</taxon>
    </lineage>
</organism>
<dbReference type="CDD" id="cd18578">
    <property type="entry name" value="ABC_6TM_Pgp_ABCB1_D2_like"/>
    <property type="match status" value="1"/>
</dbReference>
<gene>
    <name evidence="7" type="ORF">ElyMa_000817700</name>
</gene>